<evidence type="ECO:0008006" key="3">
    <source>
        <dbReference type="Google" id="ProtNLM"/>
    </source>
</evidence>
<proteinExistence type="predicted"/>
<accession>A0ABU0W4Z2</accession>
<dbReference type="Proteomes" id="UP001239019">
    <property type="component" value="Unassembled WGS sequence"/>
</dbReference>
<evidence type="ECO:0000313" key="2">
    <source>
        <dbReference type="Proteomes" id="UP001239019"/>
    </source>
</evidence>
<organism evidence="1 2">
    <name type="scientific">Natronospira bacteriovora</name>
    <dbReference type="NCBI Taxonomy" id="3069753"/>
    <lineage>
        <taxon>Bacteria</taxon>
        <taxon>Pseudomonadati</taxon>
        <taxon>Pseudomonadota</taxon>
        <taxon>Gammaproteobacteria</taxon>
        <taxon>Natronospirales</taxon>
        <taxon>Natronospiraceae</taxon>
        <taxon>Natronospira</taxon>
    </lineage>
</organism>
<dbReference type="Gene3D" id="3.40.50.300">
    <property type="entry name" value="P-loop containing nucleotide triphosphate hydrolases"/>
    <property type="match status" value="1"/>
</dbReference>
<gene>
    <name evidence="1" type="ORF">RBH19_04145</name>
</gene>
<keyword evidence="2" id="KW-1185">Reference proteome</keyword>
<protein>
    <recommendedName>
        <fullName evidence="3">Phage terminase large subunit-like protein</fullName>
    </recommendedName>
</protein>
<dbReference type="EMBL" id="JAVDDT010000002">
    <property type="protein sequence ID" value="MDQ2069061.1"/>
    <property type="molecule type" value="Genomic_DNA"/>
</dbReference>
<dbReference type="RefSeq" id="WP_306727823.1">
    <property type="nucleotide sequence ID" value="NZ_JAVDDT010000002.1"/>
</dbReference>
<name>A0ABU0W4Z2_9GAMM</name>
<evidence type="ECO:0000313" key="1">
    <source>
        <dbReference type="EMBL" id="MDQ2069061.1"/>
    </source>
</evidence>
<dbReference type="InterPro" id="IPR027417">
    <property type="entry name" value="P-loop_NTPase"/>
</dbReference>
<comment type="caution">
    <text evidence="1">The sequence shown here is derived from an EMBL/GenBank/DDBJ whole genome shotgun (WGS) entry which is preliminary data.</text>
</comment>
<dbReference type="Gene3D" id="3.30.420.240">
    <property type="match status" value="1"/>
</dbReference>
<reference evidence="1 2" key="1">
    <citation type="submission" date="2023-08" db="EMBL/GenBank/DDBJ databases">
        <title>Whole-genome sequencing of halo(alkali)philic microorganisms from hypersaline lakes.</title>
        <authorList>
            <person name="Sorokin D.Y."/>
            <person name="Abbas B."/>
            <person name="Merkel A.Y."/>
        </authorList>
    </citation>
    <scope>NUCLEOTIDE SEQUENCE [LARGE SCALE GENOMIC DNA]</scope>
    <source>
        <strain evidence="1 2">AB-CW4</strain>
    </source>
</reference>
<sequence>MPAAQQTTVTIRDAMTDPALFGNQFAGDTWSAWRALFAGFDGLTLDSTERKHWEALTGRTSAPTQRGDELYLVVGRRGGKTNTAALRAVYDAAFTDYTDRLAPGEVATVMVLAADRKQARSCFRYISGLLHDNPMLERMIVREDKESIELSNRTAIEVHTASFRAVRGYTVACCIADEVAFWRSEDSANPDFEIINAIRPAMATLDGRLIVLSSPYAKRGVLWDAYRRYYGKAGPIVVAKAPSRTMNPALPQRVIDQAMERDPESAKAEYLAEFRSDLEQFVQREVVEACVMPGRYELPYLSEHRYRAFVDPSGGSRDSMTLAIGHDEGQTVVVDAIREVKPPFSPEAVVSDFADLMRDYRISRVEGDRYGGEWPRERFAMHRITYDVAQKPRSDLYRDMLPLLNSKRIELPDNDRLVIQLCSLERRTGRSGKDTIDHGTGAHDDLCNAVAGLVAGTKRPRKRAGVW</sequence>